<dbReference type="GO" id="GO:0005886">
    <property type="term" value="C:plasma membrane"/>
    <property type="evidence" value="ECO:0007669"/>
    <property type="project" value="TreeGrafter"/>
</dbReference>
<evidence type="ECO:0000256" key="1">
    <source>
        <dbReference type="ARBA" id="ARBA00009048"/>
    </source>
</evidence>
<dbReference type="Proteomes" id="UP000694402">
    <property type="component" value="Unassembled WGS sequence"/>
</dbReference>
<dbReference type="GO" id="GO:0046872">
    <property type="term" value="F:metal ion binding"/>
    <property type="evidence" value="ECO:0007669"/>
    <property type="project" value="UniProtKB-KW"/>
</dbReference>
<feature type="domain" description="C2" evidence="5">
    <location>
        <begin position="1"/>
        <end position="127"/>
    </location>
</feature>
<dbReference type="CDD" id="cd04047">
    <property type="entry name" value="C2B_Copine"/>
    <property type="match status" value="1"/>
</dbReference>
<dbReference type="SUPFAM" id="SSF49562">
    <property type="entry name" value="C2 domain (Calcium/lipid-binding domain, CaLB)"/>
    <property type="match status" value="2"/>
</dbReference>
<keyword evidence="7" id="KW-1185">Reference proteome</keyword>
<keyword evidence="3" id="KW-0677">Repeat</keyword>
<dbReference type="InterPro" id="IPR036465">
    <property type="entry name" value="vWFA_dom_sf"/>
</dbReference>
<dbReference type="InterPro" id="IPR045052">
    <property type="entry name" value="Copine"/>
</dbReference>
<dbReference type="InterPro" id="IPR035892">
    <property type="entry name" value="C2_domain_sf"/>
</dbReference>
<dbReference type="AlphaFoldDB" id="A0A8C8HDN9"/>
<reference evidence="6" key="2">
    <citation type="submission" date="2025-09" db="UniProtKB">
        <authorList>
            <consortium name="Ensembl"/>
        </authorList>
    </citation>
    <scope>IDENTIFICATION</scope>
</reference>
<dbReference type="SUPFAM" id="SSF53300">
    <property type="entry name" value="vWA-like"/>
    <property type="match status" value="1"/>
</dbReference>
<sequence length="496" mass="55449">MASIGEFDPLNNIVPATKIEVTVSFILWPSFNSVSFNAVVVLYVQGIGTKEWMEFGRTEVIDNTLNPNFVRKFFLDFFFEEKQNLRFDVYNVDSRSSNISKFDFLGQTFCTLGEIIGSTGGRLEKSLSNEDGTFTICHKTEVVKNTLNPVWQPFTIAVRALCNGDYDRTVKVDVYDWDRDGSHDFIGEFTTSYRDFSRGQNQFNVYEVLNAKKKGKKKKYINSGTVTTGISSEWTFIYIHFSCVSMCVCLCSLTGNPSQPTSLHYMNPYQMNAYAMALKAVGEIIQDYDSDKLFPAYGFGAKLPPDGKISHAFPLSGDNENPNCVGIEGVLEAYFQGLRTVQLYGPTNFSPVINQVARSAQDVTDGSQYFVLLMITDGVISDMVQTKEAVVNAAALPMSIIIVGVGPAKFDAMEELDGDEVRVSSRGRFAERDIVQFVPFRDYMDQSGNQVLSMARLAKDVLAEIPEQLLGFMKTRGIEPRPALSSSELPKLHRHI</sequence>
<dbReference type="InterPro" id="IPR010734">
    <property type="entry name" value="Copine_C"/>
</dbReference>
<dbReference type="Pfam" id="PF00168">
    <property type="entry name" value="C2"/>
    <property type="match status" value="2"/>
</dbReference>
<evidence type="ECO:0000259" key="5">
    <source>
        <dbReference type="PROSITE" id="PS50004"/>
    </source>
</evidence>
<dbReference type="PANTHER" id="PTHR10857">
    <property type="entry name" value="COPINE"/>
    <property type="match status" value="1"/>
</dbReference>
<accession>A0A8C8HDN9</accession>
<evidence type="ECO:0000256" key="3">
    <source>
        <dbReference type="ARBA" id="ARBA00022737"/>
    </source>
</evidence>
<organism evidence="6 7">
    <name type="scientific">Oncorhynchus tshawytscha</name>
    <name type="common">Chinook salmon</name>
    <name type="synonym">Salmo tshawytscha</name>
    <dbReference type="NCBI Taxonomy" id="74940"/>
    <lineage>
        <taxon>Eukaryota</taxon>
        <taxon>Metazoa</taxon>
        <taxon>Chordata</taxon>
        <taxon>Craniata</taxon>
        <taxon>Vertebrata</taxon>
        <taxon>Euteleostomi</taxon>
        <taxon>Actinopterygii</taxon>
        <taxon>Neopterygii</taxon>
        <taxon>Teleostei</taxon>
        <taxon>Protacanthopterygii</taxon>
        <taxon>Salmoniformes</taxon>
        <taxon>Salmonidae</taxon>
        <taxon>Salmoninae</taxon>
        <taxon>Oncorhynchus</taxon>
    </lineage>
</organism>
<dbReference type="GO" id="GO:0071277">
    <property type="term" value="P:cellular response to calcium ion"/>
    <property type="evidence" value="ECO:0007669"/>
    <property type="project" value="TreeGrafter"/>
</dbReference>
<reference evidence="6" key="1">
    <citation type="submission" date="2025-08" db="UniProtKB">
        <authorList>
            <consortium name="Ensembl"/>
        </authorList>
    </citation>
    <scope>IDENTIFICATION</scope>
</reference>
<keyword evidence="2" id="KW-0479">Metal-binding</keyword>
<name>A0A8C8HDN9_ONCTS</name>
<comment type="similarity">
    <text evidence="1">Belongs to the copine family.</text>
</comment>
<evidence type="ECO:0000313" key="6">
    <source>
        <dbReference type="Ensembl" id="ENSOTSP00005063151.2"/>
    </source>
</evidence>
<proteinExistence type="inferred from homology"/>
<dbReference type="InterPro" id="IPR037768">
    <property type="entry name" value="C2B_Copine"/>
</dbReference>
<dbReference type="CDD" id="cd04048">
    <property type="entry name" value="C2A_Copine"/>
    <property type="match status" value="1"/>
</dbReference>
<evidence type="ECO:0000256" key="2">
    <source>
        <dbReference type="ARBA" id="ARBA00022723"/>
    </source>
</evidence>
<dbReference type="SMART" id="SM00239">
    <property type="entry name" value="C2"/>
    <property type="match status" value="2"/>
</dbReference>
<dbReference type="Pfam" id="PF07002">
    <property type="entry name" value="Copine"/>
    <property type="match status" value="1"/>
</dbReference>
<protein>
    <recommendedName>
        <fullName evidence="5">C2 domain-containing protein</fullName>
    </recommendedName>
</protein>
<keyword evidence="4" id="KW-0106">Calcium</keyword>
<dbReference type="GO" id="GO:0005544">
    <property type="term" value="F:calcium-dependent phospholipid binding"/>
    <property type="evidence" value="ECO:0007669"/>
    <property type="project" value="InterPro"/>
</dbReference>
<dbReference type="Gene3D" id="2.60.40.150">
    <property type="entry name" value="C2 domain"/>
    <property type="match status" value="2"/>
</dbReference>
<evidence type="ECO:0000256" key="4">
    <source>
        <dbReference type="ARBA" id="ARBA00022837"/>
    </source>
</evidence>
<dbReference type="Ensembl" id="ENSOTST00005068681.2">
    <property type="protein sequence ID" value="ENSOTSP00005063151.2"/>
    <property type="gene ID" value="ENSOTSG00005028364.2"/>
</dbReference>
<gene>
    <name evidence="6" type="primary">CPNE9</name>
</gene>
<dbReference type="PROSITE" id="PS50004">
    <property type="entry name" value="C2"/>
    <property type="match status" value="1"/>
</dbReference>
<dbReference type="FunFam" id="2.60.40.150:FF:000013">
    <property type="entry name" value="copine-9 isoform X1"/>
    <property type="match status" value="1"/>
</dbReference>
<dbReference type="GeneTree" id="ENSGT00940000159659"/>
<evidence type="ECO:0000313" key="7">
    <source>
        <dbReference type="Proteomes" id="UP000694402"/>
    </source>
</evidence>
<dbReference type="InterPro" id="IPR000008">
    <property type="entry name" value="C2_dom"/>
</dbReference>
<dbReference type="PANTHER" id="PTHR10857:SF112">
    <property type="entry name" value="COPINE-9"/>
    <property type="match status" value="1"/>
</dbReference>